<keyword evidence="1" id="KW-0472">Membrane</keyword>
<reference evidence="2 3" key="1">
    <citation type="submission" date="2024-09" db="EMBL/GenBank/DDBJ databases">
        <authorList>
            <person name="Sun Q."/>
            <person name="Mori K."/>
        </authorList>
    </citation>
    <scope>NUCLEOTIDE SEQUENCE [LARGE SCALE GENOMIC DNA]</scope>
    <source>
        <strain evidence="2 3">JCM 3143</strain>
    </source>
</reference>
<accession>A0ABV5SJ98</accession>
<comment type="caution">
    <text evidence="2">The sequence shown here is derived from an EMBL/GenBank/DDBJ whole genome shotgun (WGS) entry which is preliminary data.</text>
</comment>
<feature type="transmembrane region" description="Helical" evidence="1">
    <location>
        <begin position="80"/>
        <end position="106"/>
    </location>
</feature>
<keyword evidence="1" id="KW-0812">Transmembrane</keyword>
<organism evidence="2 3">
    <name type="scientific">Nonomuraea helvata</name>
    <dbReference type="NCBI Taxonomy" id="37484"/>
    <lineage>
        <taxon>Bacteria</taxon>
        <taxon>Bacillati</taxon>
        <taxon>Actinomycetota</taxon>
        <taxon>Actinomycetes</taxon>
        <taxon>Streptosporangiales</taxon>
        <taxon>Streptosporangiaceae</taxon>
        <taxon>Nonomuraea</taxon>
    </lineage>
</organism>
<sequence>MKLPAPATTRRLAALVGGRAVYRGTLLVANVALLAAWGSPVYAGYAQAMGGAAVLALIASTGIEKCALKLIPRLRYTVPALVGVFVALAGLLLVAALAVLGGLLALGHNGPWPLAALAGLSQIGVGLNQVLVGLTRAIGKPARDVANQLVQSAALASCTGAALVLKITPVTFLALYVGAVAVLNLALLAGLRPDFRGLRRRTLKRAAVGTSLRMAVPDLAGGMTMSLMFLALSVAGAQAESTGLYMASTASSTLLNAFSYLLRILQPDVSRALHQRDLTAAYQRLSRWLRLLMLTGTPYVLALLVLALTVLRPHGDAGVVILYIACVPVIFAVGSANYVMENATREALHATAVGAALSLAVIGALAFVVVPWAGALGAVILIAFGELIHAGAILRWLGPQSRQLTGVEHAR</sequence>
<dbReference type="Proteomes" id="UP001589532">
    <property type="component" value="Unassembled WGS sequence"/>
</dbReference>
<proteinExistence type="predicted"/>
<evidence type="ECO:0008006" key="4">
    <source>
        <dbReference type="Google" id="ProtNLM"/>
    </source>
</evidence>
<evidence type="ECO:0000313" key="3">
    <source>
        <dbReference type="Proteomes" id="UP001589532"/>
    </source>
</evidence>
<gene>
    <name evidence="2" type="ORF">ACFFSA_52575</name>
</gene>
<feature type="transmembrane region" description="Helical" evidence="1">
    <location>
        <begin position="20"/>
        <end position="39"/>
    </location>
</feature>
<evidence type="ECO:0000313" key="2">
    <source>
        <dbReference type="EMBL" id="MFB9631752.1"/>
    </source>
</evidence>
<feature type="transmembrane region" description="Helical" evidence="1">
    <location>
        <begin position="375"/>
        <end position="397"/>
    </location>
</feature>
<feature type="transmembrane region" description="Helical" evidence="1">
    <location>
        <begin position="45"/>
        <end position="68"/>
    </location>
</feature>
<feature type="transmembrane region" description="Helical" evidence="1">
    <location>
        <begin position="212"/>
        <end position="237"/>
    </location>
</feature>
<dbReference type="EMBL" id="JBHMBW010000108">
    <property type="protein sequence ID" value="MFB9631752.1"/>
    <property type="molecule type" value="Genomic_DNA"/>
</dbReference>
<feature type="transmembrane region" description="Helical" evidence="1">
    <location>
        <begin position="317"/>
        <end position="340"/>
    </location>
</feature>
<name>A0ABV5SJ98_9ACTN</name>
<keyword evidence="3" id="KW-1185">Reference proteome</keyword>
<feature type="transmembrane region" description="Helical" evidence="1">
    <location>
        <begin position="347"/>
        <end position="369"/>
    </location>
</feature>
<feature type="transmembrane region" description="Helical" evidence="1">
    <location>
        <begin position="291"/>
        <end position="311"/>
    </location>
</feature>
<feature type="transmembrane region" description="Helical" evidence="1">
    <location>
        <begin position="243"/>
        <end position="262"/>
    </location>
</feature>
<evidence type="ECO:0000256" key="1">
    <source>
        <dbReference type="SAM" id="Phobius"/>
    </source>
</evidence>
<protein>
    <recommendedName>
        <fullName evidence="4">O-antigen/teichoic acid export membrane protein</fullName>
    </recommendedName>
</protein>
<keyword evidence="1" id="KW-1133">Transmembrane helix</keyword>
<feature type="transmembrane region" description="Helical" evidence="1">
    <location>
        <begin position="171"/>
        <end position="191"/>
    </location>
</feature>
<dbReference type="RefSeq" id="WP_344994074.1">
    <property type="nucleotide sequence ID" value="NZ_BAAAXV010000008.1"/>
</dbReference>